<proteinExistence type="predicted"/>
<evidence type="ECO:0000313" key="1">
    <source>
        <dbReference type="EMBL" id="MCZ8516833.1"/>
    </source>
</evidence>
<evidence type="ECO:0000313" key="2">
    <source>
        <dbReference type="Proteomes" id="UP001527882"/>
    </source>
</evidence>
<dbReference type="EMBL" id="JAQAGZ010000027">
    <property type="protein sequence ID" value="MCZ8516833.1"/>
    <property type="molecule type" value="Genomic_DNA"/>
</dbReference>
<organism evidence="1 2">
    <name type="scientific">Paenibacillus gyeongsangnamensis</name>
    <dbReference type="NCBI Taxonomy" id="3388067"/>
    <lineage>
        <taxon>Bacteria</taxon>
        <taxon>Bacillati</taxon>
        <taxon>Bacillota</taxon>
        <taxon>Bacilli</taxon>
        <taxon>Bacillales</taxon>
        <taxon>Paenibacillaceae</taxon>
        <taxon>Paenibacillus</taxon>
    </lineage>
</organism>
<accession>A0ABT4QIW8</accession>
<protein>
    <submittedName>
        <fullName evidence="1">Uncharacterized protein</fullName>
    </submittedName>
</protein>
<gene>
    <name evidence="1" type="ORF">O9H85_31610</name>
</gene>
<dbReference type="RefSeq" id="WP_269885367.1">
    <property type="nucleotide sequence ID" value="NZ_JAQAGZ010000027.1"/>
</dbReference>
<comment type="caution">
    <text evidence="1">The sequence shown here is derived from an EMBL/GenBank/DDBJ whole genome shotgun (WGS) entry which is preliminary data.</text>
</comment>
<sequence>MTKKLLPIDVSNIDRAFGGDVKRLLPPMCEIPEEFQKERTKWNVVE</sequence>
<dbReference type="Proteomes" id="UP001527882">
    <property type="component" value="Unassembled WGS sequence"/>
</dbReference>
<name>A0ABT4QIW8_9BACL</name>
<reference evidence="1 2" key="1">
    <citation type="submission" date="2022-12" db="EMBL/GenBank/DDBJ databases">
        <title>Draft genome sequence of Paenibacillus sp. dW9.</title>
        <authorList>
            <person name="Choi E.-W."/>
            <person name="Kim D.-U."/>
        </authorList>
    </citation>
    <scope>NUCLEOTIDE SEQUENCE [LARGE SCALE GENOMIC DNA]</scope>
    <source>
        <strain evidence="2">dW9</strain>
    </source>
</reference>
<keyword evidence="2" id="KW-1185">Reference proteome</keyword>